<feature type="region of interest" description="Disordered" evidence="1">
    <location>
        <begin position="1"/>
        <end position="21"/>
    </location>
</feature>
<proteinExistence type="predicted"/>
<accession>A0AAD9N8W5</accession>
<dbReference type="Proteomes" id="UP001208570">
    <property type="component" value="Unassembled WGS sequence"/>
</dbReference>
<evidence type="ECO:0000256" key="1">
    <source>
        <dbReference type="SAM" id="MobiDB-lite"/>
    </source>
</evidence>
<dbReference type="EMBL" id="JAODUP010000120">
    <property type="protein sequence ID" value="KAK2161185.1"/>
    <property type="molecule type" value="Genomic_DNA"/>
</dbReference>
<reference evidence="2" key="1">
    <citation type="journal article" date="2023" name="Mol. Biol. Evol.">
        <title>Third-Generation Sequencing Reveals the Adaptive Role of the Epigenome in Three Deep-Sea Polychaetes.</title>
        <authorList>
            <person name="Perez M."/>
            <person name="Aroh O."/>
            <person name="Sun Y."/>
            <person name="Lan Y."/>
            <person name="Juniper S.K."/>
            <person name="Young C.R."/>
            <person name="Angers B."/>
            <person name="Qian P.Y."/>
        </authorList>
    </citation>
    <scope>NUCLEOTIDE SEQUENCE</scope>
    <source>
        <strain evidence="2">P08H-3</strain>
    </source>
</reference>
<name>A0AAD9N8W5_9ANNE</name>
<evidence type="ECO:0000313" key="3">
    <source>
        <dbReference type="Proteomes" id="UP001208570"/>
    </source>
</evidence>
<protein>
    <submittedName>
        <fullName evidence="2">Uncharacterized protein</fullName>
    </submittedName>
</protein>
<evidence type="ECO:0000313" key="2">
    <source>
        <dbReference type="EMBL" id="KAK2161185.1"/>
    </source>
</evidence>
<dbReference type="AlphaFoldDB" id="A0AAD9N8W5"/>
<keyword evidence="3" id="KW-1185">Reference proteome</keyword>
<feature type="compositionally biased region" description="Polar residues" evidence="1">
    <location>
        <begin position="1"/>
        <end position="11"/>
    </location>
</feature>
<gene>
    <name evidence="2" type="ORF">LSH36_120g10012</name>
</gene>
<sequence>MDQLPVQNCQPPQKKLRPDEPTDLGFKIEMDHIPNGSFRKDVQVQSLGLAPSYLAKDSLYIYIRRLMDLPFLLHEHIELVFNRLAGKASIPLLCDLVEYLRSTWINSTTWPPKSLSVFQQGVITNNDAEGYHNRLNHRGRENLPFYLIIELLHRESRFVSVQARLLSNNKLIRYRKKKYTATHAKYAQYWEGYSNVERTVITKCRCSHKRPYYIN</sequence>
<organism evidence="2 3">
    <name type="scientific">Paralvinella palmiformis</name>
    <dbReference type="NCBI Taxonomy" id="53620"/>
    <lineage>
        <taxon>Eukaryota</taxon>
        <taxon>Metazoa</taxon>
        <taxon>Spiralia</taxon>
        <taxon>Lophotrochozoa</taxon>
        <taxon>Annelida</taxon>
        <taxon>Polychaeta</taxon>
        <taxon>Sedentaria</taxon>
        <taxon>Canalipalpata</taxon>
        <taxon>Terebellida</taxon>
        <taxon>Terebelliformia</taxon>
        <taxon>Alvinellidae</taxon>
        <taxon>Paralvinella</taxon>
    </lineage>
</organism>
<comment type="caution">
    <text evidence="2">The sequence shown here is derived from an EMBL/GenBank/DDBJ whole genome shotgun (WGS) entry which is preliminary data.</text>
</comment>